<keyword evidence="3" id="KW-0805">Transcription regulation</keyword>
<dbReference type="GO" id="GO:0003677">
    <property type="term" value="F:DNA binding"/>
    <property type="evidence" value="ECO:0007669"/>
    <property type="project" value="UniProtKB-KW"/>
</dbReference>
<evidence type="ECO:0000256" key="5">
    <source>
        <dbReference type="ARBA" id="ARBA00023163"/>
    </source>
</evidence>
<organism evidence="7 8">
    <name type="scientific">Thiothrix unzii</name>
    <dbReference type="NCBI Taxonomy" id="111769"/>
    <lineage>
        <taxon>Bacteria</taxon>
        <taxon>Pseudomonadati</taxon>
        <taxon>Pseudomonadota</taxon>
        <taxon>Gammaproteobacteria</taxon>
        <taxon>Thiotrichales</taxon>
        <taxon>Thiotrichaceae</taxon>
        <taxon>Thiothrix</taxon>
    </lineage>
</organism>
<name>A0A975FCM7_9GAMM</name>
<dbReference type="InterPro" id="IPR010985">
    <property type="entry name" value="Ribbon_hlx_hlx"/>
</dbReference>
<dbReference type="SUPFAM" id="SSF47598">
    <property type="entry name" value="Ribbon-helix-helix"/>
    <property type="match status" value="1"/>
</dbReference>
<protein>
    <submittedName>
        <fullName evidence="7">DUF1778 domain-containing protein</fullName>
    </submittedName>
</protein>
<keyword evidence="2" id="KW-1277">Toxin-antitoxin system</keyword>
<dbReference type="Pfam" id="PF08681">
    <property type="entry name" value="TacA1"/>
    <property type="match status" value="1"/>
</dbReference>
<dbReference type="AlphaFoldDB" id="A0A975FCM7"/>
<dbReference type="RefSeq" id="WP_210220579.1">
    <property type="nucleotide sequence ID" value="NZ_CP072793.1"/>
</dbReference>
<evidence type="ECO:0000313" key="8">
    <source>
        <dbReference type="Proteomes" id="UP000672009"/>
    </source>
</evidence>
<evidence type="ECO:0000256" key="6">
    <source>
        <dbReference type="ARBA" id="ARBA00049988"/>
    </source>
</evidence>
<reference evidence="7" key="1">
    <citation type="submission" date="2021-04" db="EMBL/GenBank/DDBJ databases">
        <title>Genomics, taxonomy and metabolism of representatives of sulfur bacteria of the genus Thiothrix: Thiothrix fructosivorans QT, Thiothrix unzii A1T and three new species, Thiothrix subterranea sp. nov., Thiothrix litoralis sp. nov. and 'Candidatus Thiothrix anitrata' sp. nov.</title>
        <authorList>
            <person name="Ravin N.V."/>
            <person name="Smolyakov D."/>
            <person name="Rudenko T.S."/>
            <person name="Mardanov A.V."/>
            <person name="Beletsky A.V."/>
            <person name="Markov N.D."/>
            <person name="Fomenkov A.I."/>
            <person name="Roberts R.J."/>
            <person name="Karnachuk O.V."/>
            <person name="Novikov A."/>
            <person name="Grabovich M.Y."/>
        </authorList>
    </citation>
    <scope>NUCLEOTIDE SEQUENCE</scope>
    <source>
        <strain evidence="7">A1</strain>
    </source>
</reference>
<keyword evidence="8" id="KW-1185">Reference proteome</keyword>
<evidence type="ECO:0000256" key="4">
    <source>
        <dbReference type="ARBA" id="ARBA00023125"/>
    </source>
</evidence>
<dbReference type="EMBL" id="CP072793">
    <property type="protein sequence ID" value="QTR55108.1"/>
    <property type="molecule type" value="Genomic_DNA"/>
</dbReference>
<accession>A0A975FCM7</accession>
<keyword evidence="1" id="KW-0678">Repressor</keyword>
<keyword evidence="5" id="KW-0804">Transcription</keyword>
<proteinExistence type="inferred from homology"/>
<dbReference type="Proteomes" id="UP000672009">
    <property type="component" value="Chromosome"/>
</dbReference>
<dbReference type="PANTHER" id="PTHR35401">
    <property type="entry name" value="COPG FAMILY HELIX-TURN-HELIX PROTEIN-RELATED-RELATED"/>
    <property type="match status" value="1"/>
</dbReference>
<dbReference type="Gene3D" id="1.20.5.780">
    <property type="entry name" value="Single helix bin"/>
    <property type="match status" value="1"/>
</dbReference>
<evidence type="ECO:0000256" key="1">
    <source>
        <dbReference type="ARBA" id="ARBA00022491"/>
    </source>
</evidence>
<gene>
    <name evidence="7" type="ORF">J9260_08525</name>
</gene>
<comment type="similarity">
    <text evidence="6">Belongs to the TacA antitoxin family.</text>
</comment>
<sequence>MTTSILSVRVNETERNLLETAAKYAHTNLSDFVRRKALESAEIEMMGRVVVEISAKHWQDFEAWLNTPPQAIPALQRIAGMKPAWE</sequence>
<dbReference type="InterPro" id="IPR014795">
    <property type="entry name" value="TacA_1-like"/>
</dbReference>
<dbReference type="PANTHER" id="PTHR35401:SF1">
    <property type="entry name" value="CYTOPLASMIC PROTEIN"/>
    <property type="match status" value="1"/>
</dbReference>
<dbReference type="KEGG" id="tun:J9260_08525"/>
<dbReference type="GO" id="GO:0006355">
    <property type="term" value="P:regulation of DNA-templated transcription"/>
    <property type="evidence" value="ECO:0007669"/>
    <property type="project" value="InterPro"/>
</dbReference>
<evidence type="ECO:0000256" key="3">
    <source>
        <dbReference type="ARBA" id="ARBA00023015"/>
    </source>
</evidence>
<evidence type="ECO:0000256" key="2">
    <source>
        <dbReference type="ARBA" id="ARBA00022649"/>
    </source>
</evidence>
<keyword evidence="4" id="KW-0238">DNA-binding</keyword>
<evidence type="ECO:0000313" key="7">
    <source>
        <dbReference type="EMBL" id="QTR55108.1"/>
    </source>
</evidence>